<feature type="region of interest" description="Disordered" evidence="1">
    <location>
        <begin position="1"/>
        <end position="50"/>
    </location>
</feature>
<feature type="compositionally biased region" description="Basic residues" evidence="1">
    <location>
        <begin position="169"/>
        <end position="181"/>
    </location>
</feature>
<gene>
    <name evidence="2" type="ORF">METZ01_LOCUS385610</name>
</gene>
<evidence type="ECO:0000313" key="2">
    <source>
        <dbReference type="EMBL" id="SVD32756.1"/>
    </source>
</evidence>
<dbReference type="EMBL" id="UINC01143692">
    <property type="protein sequence ID" value="SVD32756.1"/>
    <property type="molecule type" value="Genomic_DNA"/>
</dbReference>
<reference evidence="2" key="1">
    <citation type="submission" date="2018-05" db="EMBL/GenBank/DDBJ databases">
        <authorList>
            <person name="Lanie J.A."/>
            <person name="Ng W.-L."/>
            <person name="Kazmierczak K.M."/>
            <person name="Andrzejewski T.M."/>
            <person name="Davidsen T.M."/>
            <person name="Wayne K.J."/>
            <person name="Tettelin H."/>
            <person name="Glass J.I."/>
            <person name="Rusch D."/>
            <person name="Podicherti R."/>
            <person name="Tsui H.-C.T."/>
            <person name="Winkler M.E."/>
        </authorList>
    </citation>
    <scope>NUCLEOTIDE SEQUENCE</scope>
</reference>
<name>A0A382UER5_9ZZZZ</name>
<proteinExistence type="predicted"/>
<sequence length="181" mass="19419">MDKDEPIDGASDSDQDIGNSEDETIIGPPPDLEAEAHSDSDNAVEAIPADDGTLLDFNALDSDEGEPFDIDKTVNFKPLEEADDFEIDKTVNFAPVEEGAPIEDVDLNAVPVSEGEVDAGEAVSVEEPLVENHLDSEGDLDAEVEASSIELPPDEDEVDSEKPKALPRGTRRRNLPPAKVK</sequence>
<feature type="region of interest" description="Disordered" evidence="1">
    <location>
        <begin position="116"/>
        <end position="181"/>
    </location>
</feature>
<evidence type="ECO:0000256" key="1">
    <source>
        <dbReference type="SAM" id="MobiDB-lite"/>
    </source>
</evidence>
<feature type="non-terminal residue" evidence="2">
    <location>
        <position position="181"/>
    </location>
</feature>
<dbReference type="AlphaFoldDB" id="A0A382UER5"/>
<organism evidence="2">
    <name type="scientific">marine metagenome</name>
    <dbReference type="NCBI Taxonomy" id="408172"/>
    <lineage>
        <taxon>unclassified sequences</taxon>
        <taxon>metagenomes</taxon>
        <taxon>ecological metagenomes</taxon>
    </lineage>
</organism>
<protein>
    <submittedName>
        <fullName evidence="2">Uncharacterized protein</fullName>
    </submittedName>
</protein>
<accession>A0A382UER5</accession>
<feature type="compositionally biased region" description="Acidic residues" evidence="1">
    <location>
        <begin position="7"/>
        <end position="24"/>
    </location>
</feature>